<comment type="subcellular location">
    <subcellularLocation>
        <location evidence="1">Cell membrane</location>
        <topology evidence="1">Multi-pass membrane protein</topology>
    </subcellularLocation>
</comment>
<keyword evidence="3 7" id="KW-0812">Transmembrane</keyword>
<evidence type="ECO:0000256" key="5">
    <source>
        <dbReference type="ARBA" id="ARBA00023136"/>
    </source>
</evidence>
<dbReference type="PANTHER" id="PTHR30509:SF9">
    <property type="entry name" value="MULTIDRUG RESISTANCE PROTEIN MDTO"/>
    <property type="match status" value="1"/>
</dbReference>
<feature type="transmembrane region" description="Helical" evidence="7">
    <location>
        <begin position="396"/>
        <end position="416"/>
    </location>
</feature>
<feature type="transmembrane region" description="Helical" evidence="7">
    <location>
        <begin position="100"/>
        <end position="132"/>
    </location>
</feature>
<dbReference type="STRING" id="137265.SAMN05421684_5560"/>
<evidence type="ECO:0000259" key="8">
    <source>
        <dbReference type="Pfam" id="PF13515"/>
    </source>
</evidence>
<proteinExistence type="inferred from homology"/>
<dbReference type="RefSeq" id="WP_204082609.1">
    <property type="nucleotide sequence ID" value="NZ_BOND01000002.1"/>
</dbReference>
<dbReference type="AlphaFoldDB" id="A0A1H3TF18"/>
<keyword evidence="2" id="KW-1003">Cell membrane</keyword>
<evidence type="ECO:0000256" key="1">
    <source>
        <dbReference type="ARBA" id="ARBA00004651"/>
    </source>
</evidence>
<evidence type="ECO:0000313" key="10">
    <source>
        <dbReference type="Proteomes" id="UP000199632"/>
    </source>
</evidence>
<feature type="domain" description="Integral membrane bound transporter" evidence="8">
    <location>
        <begin position="409"/>
        <end position="535"/>
    </location>
</feature>
<dbReference type="EMBL" id="FNQB01000003">
    <property type="protein sequence ID" value="SDZ48255.1"/>
    <property type="molecule type" value="Genomic_DNA"/>
</dbReference>
<protein>
    <submittedName>
        <fullName evidence="9">Uncharacterized membrane protein YccC</fullName>
    </submittedName>
</protein>
<dbReference type="Pfam" id="PF13515">
    <property type="entry name" value="FUSC_2"/>
    <property type="match status" value="1"/>
</dbReference>
<feature type="transmembrane region" description="Helical" evidence="7">
    <location>
        <begin position="520"/>
        <end position="540"/>
    </location>
</feature>
<dbReference type="PANTHER" id="PTHR30509">
    <property type="entry name" value="P-HYDROXYBENZOIC ACID EFFLUX PUMP SUBUNIT-RELATED"/>
    <property type="match status" value="1"/>
</dbReference>
<feature type="transmembrane region" description="Helical" evidence="7">
    <location>
        <begin position="70"/>
        <end position="88"/>
    </location>
</feature>
<organism evidence="9 10">
    <name type="scientific">Asanoa ishikariensis</name>
    <dbReference type="NCBI Taxonomy" id="137265"/>
    <lineage>
        <taxon>Bacteria</taxon>
        <taxon>Bacillati</taxon>
        <taxon>Actinomycetota</taxon>
        <taxon>Actinomycetes</taxon>
        <taxon>Micromonosporales</taxon>
        <taxon>Micromonosporaceae</taxon>
        <taxon>Asanoa</taxon>
    </lineage>
</organism>
<reference evidence="10" key="1">
    <citation type="submission" date="2016-10" db="EMBL/GenBank/DDBJ databases">
        <authorList>
            <person name="Varghese N."/>
            <person name="Submissions S."/>
        </authorList>
    </citation>
    <scope>NUCLEOTIDE SEQUENCE [LARGE SCALE GENOMIC DNA]</scope>
    <source>
        <strain evidence="10">DSM 44718</strain>
    </source>
</reference>
<feature type="transmembrane region" description="Helical" evidence="7">
    <location>
        <begin position="471"/>
        <end position="490"/>
    </location>
</feature>
<evidence type="ECO:0000256" key="3">
    <source>
        <dbReference type="ARBA" id="ARBA00022692"/>
    </source>
</evidence>
<evidence type="ECO:0000256" key="2">
    <source>
        <dbReference type="ARBA" id="ARBA00022475"/>
    </source>
</evidence>
<accession>A0A1H3TF18</accession>
<keyword evidence="10" id="KW-1185">Reference proteome</keyword>
<feature type="transmembrane region" description="Helical" evidence="7">
    <location>
        <begin position="447"/>
        <end position="465"/>
    </location>
</feature>
<evidence type="ECO:0000256" key="4">
    <source>
        <dbReference type="ARBA" id="ARBA00022989"/>
    </source>
</evidence>
<dbReference type="InterPro" id="IPR049453">
    <property type="entry name" value="Memb_transporter_dom"/>
</dbReference>
<comment type="similarity">
    <text evidence="6">Belongs to the YccS/YhfK family.</text>
</comment>
<keyword evidence="5 7" id="KW-0472">Membrane</keyword>
<feature type="transmembrane region" description="Helical" evidence="7">
    <location>
        <begin position="144"/>
        <end position="162"/>
    </location>
</feature>
<dbReference type="Proteomes" id="UP000199632">
    <property type="component" value="Unassembled WGS sequence"/>
</dbReference>
<dbReference type="GO" id="GO:0005886">
    <property type="term" value="C:plasma membrane"/>
    <property type="evidence" value="ECO:0007669"/>
    <property type="project" value="UniProtKB-SubCell"/>
</dbReference>
<sequence>MRLTSGAVKRLWTDDAVRRAARAAVVAPSVFAIGLEVIGNVAIGTFAAIGVFCLLLLVDFGGPMHERIEAEVGLILAGGALIAVGTLISRHVALAAPITALIAFLILFSGVVSSVLASASISLLLAVILAVSLPAGPDQVIPRLAGWGLAAGASLIAVRFLWPAPARDPLRAPTVAACRELARTLHAGAEIWRGGGPSDESYTAMLDQADRVVAGLHRGFLATPVRPTGLSTAARTRVRLIDELTWIRDVVRHPTARATGTEAAAAAKQAAGDVLDEAATLLERPETSPDALHAAHRRLDAALSRVGRETTEMLPEGRMADEGRMATFVSALAPSFRVQEVAYAIRLVARDVELSVAAERRTWFQRFLGQQPGGLAGPLSTARERAMAHLERHSTWLHNSLRGAVGVAVAVIVVHYTDVQHSFWVIFGTLAVLRSNALATGQNAVRAILGTIVGFVIGSVILIGFDTDITVLWALLPVAVLMAGIAPALVSFAAGQAAFTVTLLILFNIIKPAGWQLGLIRIEDIAIGVGISLLVGLLLWPRGARKELRNALAAAYADSSRYLHAAIAYAAQCCDGTARPPVPTAEAQRAVAASRRLDDTFRTYLSERGAKPMPLAQITGLVNGVAGLRIAADAVLDLWQRGRPAAGDRAAARSLLLRTSRDVEHWYAELADSIAGERPTPAPAPPDLVADGQLVDAVQHDLRSGDDGAASTAVRVIWTADHIDAARRLEVSLVEPARLAEQTKPHAVTG</sequence>
<evidence type="ECO:0000256" key="7">
    <source>
        <dbReference type="SAM" id="Phobius"/>
    </source>
</evidence>
<keyword evidence="4 7" id="KW-1133">Transmembrane helix</keyword>
<gene>
    <name evidence="9" type="ORF">SAMN05421684_5560</name>
</gene>
<evidence type="ECO:0000256" key="6">
    <source>
        <dbReference type="ARBA" id="ARBA00043993"/>
    </source>
</evidence>
<feature type="transmembrane region" description="Helical" evidence="7">
    <location>
        <begin position="37"/>
        <end position="58"/>
    </location>
</feature>
<name>A0A1H3TF18_9ACTN</name>
<feature type="transmembrane region" description="Helical" evidence="7">
    <location>
        <begin position="497"/>
        <end position="514"/>
    </location>
</feature>
<evidence type="ECO:0000313" key="9">
    <source>
        <dbReference type="EMBL" id="SDZ48255.1"/>
    </source>
</evidence>